<dbReference type="KEGG" id="fsi:Flexsi_1348"/>
<evidence type="ECO:0000256" key="6">
    <source>
        <dbReference type="ARBA" id="ARBA00023118"/>
    </source>
</evidence>
<reference evidence="12" key="2">
    <citation type="submission" date="2011-06" db="EMBL/GenBank/DDBJ databases">
        <title>The complete genome of Flexistipes sinusarabici DSM 4947.</title>
        <authorList>
            <person name="Lucas S."/>
            <person name="Han J."/>
            <person name="Lapidus A."/>
            <person name="Bruce D."/>
            <person name="Goodwin L."/>
            <person name="Pitluck S."/>
            <person name="Peters L."/>
            <person name="Kyrpides N."/>
            <person name="Mavromatis K."/>
            <person name="Ivanova N."/>
            <person name="Mikhailova N."/>
            <person name="Chertkov O."/>
            <person name="Detter J.C."/>
            <person name="Tapia R."/>
            <person name="Han C."/>
            <person name="Land M."/>
            <person name="Hauser L."/>
            <person name="Markowitz V."/>
            <person name="Cheng J.-F."/>
            <person name="Hugenholtz P."/>
            <person name="Woyke T."/>
            <person name="Wu D."/>
            <person name="Spring S."/>
            <person name="Schroeder M."/>
            <person name="Brambilla E."/>
            <person name="Klenk H.-P."/>
            <person name="Eisen J.A."/>
        </authorList>
    </citation>
    <scope>NUCLEOTIDE SEQUENCE [LARGE SCALE GENOMIC DNA]</scope>
    <source>
        <strain evidence="12">DSM 4947 / MAS 10</strain>
    </source>
</reference>
<keyword evidence="4 10" id="KW-0378">Hydrolase</keyword>
<evidence type="ECO:0000256" key="4">
    <source>
        <dbReference type="ARBA" id="ARBA00022801"/>
    </source>
</evidence>
<name>F8E7T0_FLESM</name>
<feature type="binding site" evidence="10">
    <location>
        <position position="157"/>
    </location>
    <ligand>
        <name>Mn(2+)</name>
        <dbReference type="ChEBI" id="CHEBI:29035"/>
    </ligand>
</feature>
<proteinExistence type="inferred from homology"/>
<dbReference type="Gene3D" id="3.100.10.20">
    <property type="entry name" value="CRISPR-associated endonuclease Cas1, N-terminal domain"/>
    <property type="match status" value="1"/>
</dbReference>
<dbReference type="GO" id="GO:0003677">
    <property type="term" value="F:DNA binding"/>
    <property type="evidence" value="ECO:0007669"/>
    <property type="project" value="UniProtKB-KW"/>
</dbReference>
<dbReference type="CDD" id="cd09634">
    <property type="entry name" value="Cas1_I-II-III"/>
    <property type="match status" value="1"/>
</dbReference>
<dbReference type="eggNOG" id="COG1518">
    <property type="taxonomic scope" value="Bacteria"/>
</dbReference>
<dbReference type="STRING" id="717231.Flexsi_1348"/>
<dbReference type="HAMAP" id="MF_01470">
    <property type="entry name" value="Cas1"/>
    <property type="match status" value="1"/>
</dbReference>
<evidence type="ECO:0000256" key="8">
    <source>
        <dbReference type="ARBA" id="ARBA00023211"/>
    </source>
</evidence>
<evidence type="ECO:0000256" key="2">
    <source>
        <dbReference type="ARBA" id="ARBA00022723"/>
    </source>
</evidence>
<evidence type="ECO:0000256" key="3">
    <source>
        <dbReference type="ARBA" id="ARBA00022759"/>
    </source>
</evidence>
<dbReference type="GO" id="GO:0016787">
    <property type="term" value="F:hydrolase activity"/>
    <property type="evidence" value="ECO:0007669"/>
    <property type="project" value="UniProtKB-KW"/>
</dbReference>
<evidence type="ECO:0000313" key="11">
    <source>
        <dbReference type="EMBL" id="AEI14998.1"/>
    </source>
</evidence>
<keyword evidence="12" id="KW-1185">Reference proteome</keyword>
<dbReference type="NCBIfam" id="TIGR00287">
    <property type="entry name" value="cas1"/>
    <property type="match status" value="1"/>
</dbReference>
<dbReference type="GO" id="GO:0051607">
    <property type="term" value="P:defense response to virus"/>
    <property type="evidence" value="ECO:0007669"/>
    <property type="project" value="UniProtKB-UniRule"/>
</dbReference>
<dbReference type="HOGENOM" id="CLU_052779_1_0_0"/>
<dbReference type="GO" id="GO:0004519">
    <property type="term" value="F:endonuclease activity"/>
    <property type="evidence" value="ECO:0007669"/>
    <property type="project" value="UniProtKB-UniRule"/>
</dbReference>
<keyword evidence="1 10" id="KW-0540">Nuclease</keyword>
<dbReference type="GO" id="GO:0046872">
    <property type="term" value="F:metal ion binding"/>
    <property type="evidence" value="ECO:0007669"/>
    <property type="project" value="UniProtKB-UniRule"/>
</dbReference>
<accession>F8E7T0</accession>
<dbReference type="EC" id="3.1.-.-" evidence="10"/>
<evidence type="ECO:0000256" key="1">
    <source>
        <dbReference type="ARBA" id="ARBA00022722"/>
    </source>
</evidence>
<gene>
    <name evidence="10" type="primary">cas1</name>
    <name evidence="11" type="ordered locus">Flexsi_1348</name>
</gene>
<keyword evidence="7 10" id="KW-0238">DNA-binding</keyword>
<keyword evidence="5 10" id="KW-0460">Magnesium</keyword>
<dbReference type="InterPro" id="IPR042211">
    <property type="entry name" value="CRISPR-assoc_Cas1_N"/>
</dbReference>
<feature type="binding site" evidence="10">
    <location>
        <position position="237"/>
    </location>
    <ligand>
        <name>Mn(2+)</name>
        <dbReference type="ChEBI" id="CHEBI:29035"/>
    </ligand>
</feature>
<keyword evidence="6 10" id="KW-0051">Antiviral defense</keyword>
<dbReference type="InterPro" id="IPR050646">
    <property type="entry name" value="Cas1"/>
</dbReference>
<evidence type="ECO:0000256" key="5">
    <source>
        <dbReference type="ARBA" id="ARBA00022842"/>
    </source>
</evidence>
<dbReference type="AlphaFoldDB" id="F8E7T0"/>
<reference evidence="11 12" key="1">
    <citation type="journal article" date="2011" name="Stand. Genomic Sci.">
        <title>Genome sequence of the moderately thermophilic halophile Flexistipes sinusarabici strain (MAS10).</title>
        <authorList>
            <person name="Lapidus A."/>
            <person name="Chertkov O."/>
            <person name="Nolan M."/>
            <person name="Lucas S."/>
            <person name="Hammon N."/>
            <person name="Deshpande S."/>
            <person name="Cheng J.F."/>
            <person name="Tapia R."/>
            <person name="Han C."/>
            <person name="Goodwin L."/>
            <person name="Pitluck S."/>
            <person name="Liolios K."/>
            <person name="Pagani I."/>
            <person name="Ivanova N."/>
            <person name="Huntemann M."/>
            <person name="Mavromatis K."/>
            <person name="Mikhailova N."/>
            <person name="Pati A."/>
            <person name="Chen A."/>
            <person name="Palaniappan K."/>
            <person name="Land M."/>
            <person name="Hauser L."/>
            <person name="Brambilla E.M."/>
            <person name="Rohde M."/>
            <person name="Abt B."/>
            <person name="Spring S."/>
            <person name="Goker M."/>
            <person name="Bristow J."/>
            <person name="Eisen J.A."/>
            <person name="Markowitz V."/>
            <person name="Hugenholtz P."/>
            <person name="Kyrpides N.C."/>
            <person name="Klenk H.P."/>
            <person name="Woyke T."/>
        </authorList>
    </citation>
    <scope>NUCLEOTIDE SEQUENCE [LARGE SCALE GENOMIC DNA]</scope>
    <source>
        <strain evidence="12">DSM 4947 / MAS 10</strain>
    </source>
</reference>
<comment type="subunit">
    <text evidence="9 10">Homodimer, forms a heterotetramer with a Cas2 homodimer.</text>
</comment>
<dbReference type="InterPro" id="IPR042206">
    <property type="entry name" value="CRISPR-assoc_Cas1_C"/>
</dbReference>
<dbReference type="Proteomes" id="UP000006621">
    <property type="component" value="Chromosome"/>
</dbReference>
<keyword evidence="8 10" id="KW-0464">Manganese</keyword>
<evidence type="ECO:0000256" key="10">
    <source>
        <dbReference type="HAMAP-Rule" id="MF_01470"/>
    </source>
</evidence>
<comment type="cofactor">
    <cofactor evidence="10">
        <name>Mg(2+)</name>
        <dbReference type="ChEBI" id="CHEBI:18420"/>
    </cofactor>
    <cofactor evidence="10">
        <name>Mn(2+)</name>
        <dbReference type="ChEBI" id="CHEBI:29035"/>
    </cofactor>
</comment>
<dbReference type="InterPro" id="IPR002729">
    <property type="entry name" value="CRISPR-assoc_Cas1"/>
</dbReference>
<sequence>MIVYITEQGAYITIAGERLVIRKNGSIIGTFLSKDLDQIVIMGNISITTQAMKHLLKNKIDTVFTTYSGKYLGRLVAELGKNIVLRRMQFETLSDENIKLSLARSIIGSKVKNCIQTLRKFNYYHKSGEVSKILNQLTASLKEIDKIDNISSLLGFEGRTANLYFRAFDHLLKGPIFFEKRTRRPPQNEFNAMLSFGYTILLNLVRTSVNTVGLDPYYGAYHAEEYGRPSLVLDLMEEFRPVAVDFPVISSVNKNIMQKSDFVWNTDGDPDKLPVQLTVFGRKKFISLLEKRFNQKFWHDTKMRNMSLRDIIRYQCYLFSKSLVDKVEYKGFRVSL</sequence>
<evidence type="ECO:0000313" key="12">
    <source>
        <dbReference type="Proteomes" id="UP000006621"/>
    </source>
</evidence>
<evidence type="ECO:0000256" key="7">
    <source>
        <dbReference type="ARBA" id="ARBA00023125"/>
    </source>
</evidence>
<dbReference type="GO" id="GO:0043571">
    <property type="term" value="P:maintenance of CRISPR repeat elements"/>
    <property type="evidence" value="ECO:0007669"/>
    <property type="project" value="UniProtKB-UniRule"/>
</dbReference>
<evidence type="ECO:0000256" key="9">
    <source>
        <dbReference type="ARBA" id="ARBA00038592"/>
    </source>
</evidence>
<keyword evidence="3 10" id="KW-0255">Endonuclease</keyword>
<dbReference type="OrthoDB" id="9803119at2"/>
<dbReference type="PANTHER" id="PTHR34353:SF2">
    <property type="entry name" value="CRISPR-ASSOCIATED ENDONUCLEASE CAS1 1"/>
    <property type="match status" value="1"/>
</dbReference>
<comment type="similarity">
    <text evidence="10">Belongs to the CRISPR-associated endonuclease Cas1 family.</text>
</comment>
<dbReference type="RefSeq" id="WP_013886481.1">
    <property type="nucleotide sequence ID" value="NC_015672.1"/>
</dbReference>
<dbReference type="Pfam" id="PF01867">
    <property type="entry name" value="Cas_Cas1"/>
    <property type="match status" value="1"/>
</dbReference>
<protein>
    <recommendedName>
        <fullName evidence="10">CRISPR-associated endonuclease Cas1</fullName>
        <ecNumber evidence="10">3.1.-.-</ecNumber>
    </recommendedName>
</protein>
<keyword evidence="2 10" id="KW-0479">Metal-binding</keyword>
<dbReference type="Gene3D" id="1.20.120.920">
    <property type="entry name" value="CRISPR-associated endonuclease Cas1, C-terminal domain"/>
    <property type="match status" value="1"/>
</dbReference>
<comment type="function">
    <text evidence="10">CRISPR (clustered regularly interspaced short palindromic repeat), is an adaptive immune system that provides protection against mobile genetic elements (viruses, transposable elements and conjugative plasmids). CRISPR clusters contain spacers, sequences complementary to antecedent mobile elements, and target invading nucleic acids. CRISPR clusters are transcribed and processed into CRISPR RNA (crRNA). Acts as a dsDNA endonuclease. Involved in the integration of spacer DNA into the CRISPR cassette.</text>
</comment>
<dbReference type="PANTHER" id="PTHR34353">
    <property type="entry name" value="CRISPR-ASSOCIATED ENDONUCLEASE CAS1 1"/>
    <property type="match status" value="1"/>
</dbReference>
<feature type="binding site" evidence="10">
    <location>
        <position position="222"/>
    </location>
    <ligand>
        <name>Mn(2+)</name>
        <dbReference type="ChEBI" id="CHEBI:29035"/>
    </ligand>
</feature>
<organism evidence="11 12">
    <name type="scientific">Flexistipes sinusarabici (strain ATCC 49648 / DSM 4947 / MAS 10)</name>
    <dbReference type="NCBI Taxonomy" id="717231"/>
    <lineage>
        <taxon>Bacteria</taxon>
        <taxon>Pseudomonadati</taxon>
        <taxon>Deferribacterota</taxon>
        <taxon>Deferribacteres</taxon>
        <taxon>Deferribacterales</taxon>
        <taxon>Flexistipitaceae</taxon>
        <taxon>Flexistipes</taxon>
    </lineage>
</organism>
<dbReference type="EMBL" id="CP002858">
    <property type="protein sequence ID" value="AEI14998.1"/>
    <property type="molecule type" value="Genomic_DNA"/>
</dbReference>